<sequence>MHMHNDFRDSFTLYVSILLRLHGTCGVQTRSTSCQLCETIKFQPPGFDVQLTRGIFVICYGIYLRCGFVYIFTQKSCNDFQYKTLVLVLNSGINPLAYAFFKRDLKKKIKRLL</sequence>
<keyword evidence="3" id="KW-1185">Reference proteome</keyword>
<evidence type="ECO:0000313" key="3">
    <source>
        <dbReference type="Proteomes" id="UP001159427"/>
    </source>
</evidence>
<evidence type="ECO:0000313" key="2">
    <source>
        <dbReference type="EMBL" id="CAH3020199.1"/>
    </source>
</evidence>
<reference evidence="2 3" key="1">
    <citation type="submission" date="2022-05" db="EMBL/GenBank/DDBJ databases">
        <authorList>
            <consortium name="Genoscope - CEA"/>
            <person name="William W."/>
        </authorList>
    </citation>
    <scope>NUCLEOTIDE SEQUENCE [LARGE SCALE GENOMIC DNA]</scope>
</reference>
<keyword evidence="1" id="KW-0812">Transmembrane</keyword>
<name>A0ABN8LVT0_9CNID</name>
<evidence type="ECO:0008006" key="4">
    <source>
        <dbReference type="Google" id="ProtNLM"/>
    </source>
</evidence>
<evidence type="ECO:0000256" key="1">
    <source>
        <dbReference type="SAM" id="Phobius"/>
    </source>
</evidence>
<accession>A0ABN8LVT0</accession>
<dbReference type="EMBL" id="CALNXI010000140">
    <property type="protein sequence ID" value="CAH3020199.1"/>
    <property type="molecule type" value="Genomic_DNA"/>
</dbReference>
<organism evidence="2 3">
    <name type="scientific">Porites evermanni</name>
    <dbReference type="NCBI Taxonomy" id="104178"/>
    <lineage>
        <taxon>Eukaryota</taxon>
        <taxon>Metazoa</taxon>
        <taxon>Cnidaria</taxon>
        <taxon>Anthozoa</taxon>
        <taxon>Hexacorallia</taxon>
        <taxon>Scleractinia</taxon>
        <taxon>Fungiina</taxon>
        <taxon>Poritidae</taxon>
        <taxon>Porites</taxon>
    </lineage>
</organism>
<dbReference type="Proteomes" id="UP001159427">
    <property type="component" value="Unassembled WGS sequence"/>
</dbReference>
<feature type="transmembrane region" description="Helical" evidence="1">
    <location>
        <begin position="84"/>
        <end position="101"/>
    </location>
</feature>
<proteinExistence type="predicted"/>
<dbReference type="Gene3D" id="1.20.1070.10">
    <property type="entry name" value="Rhodopsin 7-helix transmembrane proteins"/>
    <property type="match status" value="1"/>
</dbReference>
<keyword evidence="1" id="KW-1133">Transmembrane helix</keyword>
<protein>
    <recommendedName>
        <fullName evidence="4">G-protein coupled receptors family 1 profile domain-containing protein</fullName>
    </recommendedName>
</protein>
<comment type="caution">
    <text evidence="2">The sequence shown here is derived from an EMBL/GenBank/DDBJ whole genome shotgun (WGS) entry which is preliminary data.</text>
</comment>
<keyword evidence="1" id="KW-0472">Membrane</keyword>
<feature type="transmembrane region" description="Helical" evidence="1">
    <location>
        <begin position="51"/>
        <end position="72"/>
    </location>
</feature>
<dbReference type="SUPFAM" id="SSF81321">
    <property type="entry name" value="Family A G protein-coupled receptor-like"/>
    <property type="match status" value="1"/>
</dbReference>
<gene>
    <name evidence="2" type="ORF">PEVE_00006236</name>
</gene>